<reference evidence="2 3" key="1">
    <citation type="submission" date="2016-07" db="EMBL/GenBank/DDBJ databases">
        <title>Draft genome of the white-rot fungus Obba rivulosa 3A-2.</title>
        <authorList>
            <consortium name="DOE Joint Genome Institute"/>
            <person name="Miettinen O."/>
            <person name="Riley R."/>
            <person name="Acob R."/>
            <person name="Barry K."/>
            <person name="Cullen D."/>
            <person name="De Vries R."/>
            <person name="Hainaut M."/>
            <person name="Hatakka A."/>
            <person name="Henrissat B."/>
            <person name="Hilden K."/>
            <person name="Kuo R."/>
            <person name="Labutti K."/>
            <person name="Lipzen A."/>
            <person name="Makela M.R."/>
            <person name="Sandor L."/>
            <person name="Spatafora J.W."/>
            <person name="Grigoriev I.V."/>
            <person name="Hibbett D.S."/>
        </authorList>
    </citation>
    <scope>NUCLEOTIDE SEQUENCE [LARGE SCALE GENOMIC DNA]</scope>
    <source>
        <strain evidence="2 3">3A-2</strain>
    </source>
</reference>
<dbReference type="InterPro" id="IPR036047">
    <property type="entry name" value="F-box-like_dom_sf"/>
</dbReference>
<dbReference type="EMBL" id="KV722363">
    <property type="protein sequence ID" value="OCH92855.1"/>
    <property type="molecule type" value="Genomic_DNA"/>
</dbReference>
<evidence type="ECO:0000313" key="3">
    <source>
        <dbReference type="Proteomes" id="UP000250043"/>
    </source>
</evidence>
<organism evidence="2 3">
    <name type="scientific">Obba rivulosa</name>
    <dbReference type="NCBI Taxonomy" id="1052685"/>
    <lineage>
        <taxon>Eukaryota</taxon>
        <taxon>Fungi</taxon>
        <taxon>Dikarya</taxon>
        <taxon>Basidiomycota</taxon>
        <taxon>Agaricomycotina</taxon>
        <taxon>Agaricomycetes</taxon>
        <taxon>Polyporales</taxon>
        <taxon>Gelatoporiaceae</taxon>
        <taxon>Obba</taxon>
    </lineage>
</organism>
<gene>
    <name evidence="2" type="ORF">OBBRIDRAFT_790878</name>
</gene>
<dbReference type="Pfam" id="PF00646">
    <property type="entry name" value="F-box"/>
    <property type="match status" value="1"/>
</dbReference>
<evidence type="ECO:0000313" key="2">
    <source>
        <dbReference type="EMBL" id="OCH92855.1"/>
    </source>
</evidence>
<evidence type="ECO:0000259" key="1">
    <source>
        <dbReference type="Pfam" id="PF00646"/>
    </source>
</evidence>
<dbReference type="AlphaFoldDB" id="A0A8E2B2X0"/>
<feature type="domain" description="F-box" evidence="1">
    <location>
        <begin position="72"/>
        <end position="101"/>
    </location>
</feature>
<dbReference type="SUPFAM" id="SSF81383">
    <property type="entry name" value="F-box domain"/>
    <property type="match status" value="1"/>
</dbReference>
<protein>
    <recommendedName>
        <fullName evidence="1">F-box domain-containing protein</fullName>
    </recommendedName>
</protein>
<name>A0A8E2B2X0_9APHY</name>
<dbReference type="Proteomes" id="UP000250043">
    <property type="component" value="Unassembled WGS sequence"/>
</dbReference>
<dbReference type="OrthoDB" id="2742110at2759"/>
<accession>A0A8E2B2X0</accession>
<sequence length="417" mass="48037">MFEVDTSLRQPFAAGHVLLAVKSVSRFLVDFWRGLPRFLGKFSEWIWTGRDPFVGDTSDESRDTVPEPLGWRLNRDILDCILRQLSTSDLYIAALVSREWAVATRIPLYAHILFDTNTPDAPLISETMRTCPHLRLLVRRVTLRIGTKPQDFDWLQLLPDDTVDQFHAFQRGRKDDLASSLFHAPFVRNVRHLKWRGLHLNCKHFQSCLALPRIESLSLFVKFGWNGEVDPISVPSRLTRLSLYLPIYNPVIPRILSTLGAQLQQFDLDGGSEPPNEEQVPDLLTTLAQHAICLRRLTIRSEFLPNVPYSHFDSIPLICPSLERLHLGPATWTPALFANLPTTLHTLLLDHHHELPFPFEATQPFVLGADRDKCHLRSLTIFLRGTELCDMSPYFRLGEFCHEYGVEFSLREWIRLY</sequence>
<feature type="non-terminal residue" evidence="2">
    <location>
        <position position="417"/>
    </location>
</feature>
<dbReference type="InterPro" id="IPR001810">
    <property type="entry name" value="F-box_dom"/>
</dbReference>
<keyword evidence="3" id="KW-1185">Reference proteome</keyword>
<proteinExistence type="predicted"/>